<name>A0A1G1VRQ4_9BACT</name>
<evidence type="ECO:0000313" key="2">
    <source>
        <dbReference type="EMBL" id="OGY18004.1"/>
    </source>
</evidence>
<dbReference type="InterPro" id="IPR000305">
    <property type="entry name" value="GIY-YIG_endonuc"/>
</dbReference>
<dbReference type="Gene3D" id="3.40.1440.10">
    <property type="entry name" value="GIY-YIG endonuclease"/>
    <property type="match status" value="1"/>
</dbReference>
<feature type="domain" description="GIY-YIG" evidence="1">
    <location>
        <begin position="1"/>
        <end position="76"/>
    </location>
</feature>
<organism evidence="2 3">
    <name type="scientific">Candidatus Chisholmbacteria bacterium RIFCSPHIGHO2_01_FULL_48_12</name>
    <dbReference type="NCBI Taxonomy" id="1797589"/>
    <lineage>
        <taxon>Bacteria</taxon>
        <taxon>Candidatus Chisholmiibacteriota</taxon>
    </lineage>
</organism>
<comment type="caution">
    <text evidence="2">The sequence shown here is derived from an EMBL/GenBank/DDBJ whole genome shotgun (WGS) entry which is preliminary data.</text>
</comment>
<dbReference type="PROSITE" id="PS50164">
    <property type="entry name" value="GIY_YIG"/>
    <property type="match status" value="1"/>
</dbReference>
<protein>
    <recommendedName>
        <fullName evidence="1">GIY-YIG domain-containing protein</fullName>
    </recommendedName>
</protein>
<dbReference type="Proteomes" id="UP000177324">
    <property type="component" value="Unassembled WGS sequence"/>
</dbReference>
<dbReference type="AlphaFoldDB" id="A0A1G1VRQ4"/>
<dbReference type="Pfam" id="PF01541">
    <property type="entry name" value="GIY-YIG"/>
    <property type="match status" value="1"/>
</dbReference>
<dbReference type="SUPFAM" id="SSF82771">
    <property type="entry name" value="GIY-YIG endonuclease"/>
    <property type="match status" value="1"/>
</dbReference>
<accession>A0A1G1VRQ4</accession>
<dbReference type="InterPro" id="IPR035901">
    <property type="entry name" value="GIY-YIG_endonuc_sf"/>
</dbReference>
<dbReference type="EMBL" id="MHCH01000012">
    <property type="protein sequence ID" value="OGY18004.1"/>
    <property type="molecule type" value="Genomic_DNA"/>
</dbReference>
<proteinExistence type="predicted"/>
<gene>
    <name evidence="2" type="ORF">A2784_04915</name>
</gene>
<reference evidence="2 3" key="1">
    <citation type="journal article" date="2016" name="Nat. Commun.">
        <title>Thousands of microbial genomes shed light on interconnected biogeochemical processes in an aquifer system.</title>
        <authorList>
            <person name="Anantharaman K."/>
            <person name="Brown C.T."/>
            <person name="Hug L.A."/>
            <person name="Sharon I."/>
            <person name="Castelle C.J."/>
            <person name="Probst A.J."/>
            <person name="Thomas B.C."/>
            <person name="Singh A."/>
            <person name="Wilkins M.J."/>
            <person name="Karaoz U."/>
            <person name="Brodie E.L."/>
            <person name="Williams K.H."/>
            <person name="Hubbard S.S."/>
            <person name="Banfield J.F."/>
        </authorList>
    </citation>
    <scope>NUCLEOTIDE SEQUENCE [LARGE SCALE GENOMIC DNA]</scope>
</reference>
<evidence type="ECO:0000259" key="1">
    <source>
        <dbReference type="PROSITE" id="PS50164"/>
    </source>
</evidence>
<sequence length="92" mass="10895">MRYVYILQSLKNKSWLYKGSTSDLRRRLFEHNSGKNFSTAPYIPLKLIYYEAYLLKSDAEARERYLKTSMGMRVIKKQLANYLLKHQRGLGA</sequence>
<evidence type="ECO:0000313" key="3">
    <source>
        <dbReference type="Proteomes" id="UP000177324"/>
    </source>
</evidence>
<dbReference type="CDD" id="cd10449">
    <property type="entry name" value="GIY-YIG_SLX1_like"/>
    <property type="match status" value="1"/>
</dbReference>
<dbReference type="STRING" id="1797589.A2784_04915"/>